<evidence type="ECO:0008006" key="5">
    <source>
        <dbReference type="Google" id="ProtNLM"/>
    </source>
</evidence>
<evidence type="ECO:0000313" key="4">
    <source>
        <dbReference type="Proteomes" id="UP000001402"/>
    </source>
</evidence>
<feature type="signal peptide" evidence="2">
    <location>
        <begin position="1"/>
        <end position="29"/>
    </location>
</feature>
<name>E6VNR3_RHOPX</name>
<dbReference type="Proteomes" id="UP000001402">
    <property type="component" value="Chromosome"/>
</dbReference>
<protein>
    <recommendedName>
        <fullName evidence="5">Outer membrane protein beta-barrel domain-containing protein</fullName>
    </recommendedName>
</protein>
<reference evidence="3" key="1">
    <citation type="submission" date="2010-12" db="EMBL/GenBank/DDBJ databases">
        <title>Complete sequence of Rhodopseudomonas palustris DX-1.</title>
        <authorList>
            <consortium name="US DOE Joint Genome Institute"/>
            <person name="Lucas S."/>
            <person name="Copeland A."/>
            <person name="Lapidus A."/>
            <person name="Cheng J.-F."/>
            <person name="Goodwin L."/>
            <person name="Pitluck S."/>
            <person name="Misra M."/>
            <person name="Chertkov O."/>
            <person name="Detter J.C."/>
            <person name="Han C."/>
            <person name="Tapia R."/>
            <person name="Land M."/>
            <person name="Hauser L."/>
            <person name="Kyrpides N."/>
            <person name="Ivanova N."/>
            <person name="Ovchinnikova G."/>
            <person name="Logan B."/>
            <person name="Oda Y."/>
            <person name="Harwood C."/>
            <person name="Woyke T."/>
        </authorList>
    </citation>
    <scope>NUCLEOTIDE SEQUENCE [LARGE SCALE GENOMIC DNA]</scope>
    <source>
        <strain evidence="3">DX-1</strain>
    </source>
</reference>
<evidence type="ECO:0000313" key="3">
    <source>
        <dbReference type="EMBL" id="ADU45909.1"/>
    </source>
</evidence>
<proteinExistence type="predicted"/>
<dbReference type="AlphaFoldDB" id="E6VNR3"/>
<accession>E6VNR3</accession>
<evidence type="ECO:0000256" key="1">
    <source>
        <dbReference type="SAM" id="MobiDB-lite"/>
    </source>
</evidence>
<evidence type="ECO:0000256" key="2">
    <source>
        <dbReference type="SAM" id="SignalP"/>
    </source>
</evidence>
<sequence length="212" mass="21677" precursor="true">MKQARICSAAARCGLVLALSLGAAASASAQVAPIRYWIPGGPFGFGGGTTESWRALSWGDVPGFTAETDENGEPRSGFVARSYSAPVGPLTGGFGWNSPGGAGAFGNFGSLAAEGSQYGYRFKGVGDLPVTLFGSVDSLKYKPDVFTALTSPGFASSNTAATSVNAGIEIKPTSNVSLSFSAGYTQYNGTTDSDIRSNLLPGESPMFSGGRR</sequence>
<dbReference type="EMBL" id="CP002418">
    <property type="protein sequence ID" value="ADU45909.1"/>
    <property type="molecule type" value="Genomic_DNA"/>
</dbReference>
<feature type="region of interest" description="Disordered" evidence="1">
    <location>
        <begin position="193"/>
        <end position="212"/>
    </location>
</feature>
<organism evidence="3 4">
    <name type="scientific">Rhodopseudomonas palustris (strain DX-1)</name>
    <dbReference type="NCBI Taxonomy" id="652103"/>
    <lineage>
        <taxon>Bacteria</taxon>
        <taxon>Pseudomonadati</taxon>
        <taxon>Pseudomonadota</taxon>
        <taxon>Alphaproteobacteria</taxon>
        <taxon>Hyphomicrobiales</taxon>
        <taxon>Nitrobacteraceae</taxon>
        <taxon>Rhodopseudomonas</taxon>
    </lineage>
</organism>
<dbReference type="HOGENOM" id="CLU_118934_0_0_5"/>
<dbReference type="eggNOG" id="ENOG5032MBF">
    <property type="taxonomic scope" value="Bacteria"/>
</dbReference>
<dbReference type="BioCyc" id="RPAL652103:RPDX1_RS21535-MONOMER"/>
<keyword evidence="2" id="KW-0732">Signal</keyword>
<dbReference type="KEGG" id="rpx:Rpdx1_4357"/>
<feature type="chain" id="PRO_5003213598" description="Outer membrane protein beta-barrel domain-containing protein" evidence="2">
    <location>
        <begin position="30"/>
        <end position="212"/>
    </location>
</feature>
<gene>
    <name evidence="3" type="ordered locus">Rpdx1_4357</name>
</gene>
<dbReference type="OrthoDB" id="8248422at2"/>